<proteinExistence type="predicted"/>
<evidence type="ECO:0000256" key="1">
    <source>
        <dbReference type="ARBA" id="ARBA00022801"/>
    </source>
</evidence>
<dbReference type="RefSeq" id="WP_123181482.1">
    <property type="nucleotide sequence ID" value="NZ_RHGB01000002.1"/>
</dbReference>
<keyword evidence="1 3" id="KW-0378">Hydrolase</keyword>
<dbReference type="InterPro" id="IPR050266">
    <property type="entry name" value="AB_hydrolase_sf"/>
</dbReference>
<evidence type="ECO:0000313" key="3">
    <source>
        <dbReference type="EMBL" id="RNL67270.1"/>
    </source>
</evidence>
<keyword evidence="4" id="KW-1185">Reference proteome</keyword>
<dbReference type="Proteomes" id="UP000274695">
    <property type="component" value="Unassembled WGS sequence"/>
</dbReference>
<name>A0ABX9W9V8_9GAMM</name>
<organism evidence="3 4">
    <name type="scientific">Zhongshania marina</name>
    <dbReference type="NCBI Taxonomy" id="2304603"/>
    <lineage>
        <taxon>Bacteria</taxon>
        <taxon>Pseudomonadati</taxon>
        <taxon>Pseudomonadota</taxon>
        <taxon>Gammaproteobacteria</taxon>
        <taxon>Cellvibrionales</taxon>
        <taxon>Spongiibacteraceae</taxon>
        <taxon>Zhongshania</taxon>
    </lineage>
</organism>
<evidence type="ECO:0000313" key="4">
    <source>
        <dbReference type="Proteomes" id="UP000274695"/>
    </source>
</evidence>
<dbReference type="SUPFAM" id="SSF53474">
    <property type="entry name" value="alpha/beta-Hydrolases"/>
    <property type="match status" value="1"/>
</dbReference>
<accession>A0ABX9W9V8</accession>
<evidence type="ECO:0000259" key="2">
    <source>
        <dbReference type="Pfam" id="PF00561"/>
    </source>
</evidence>
<sequence>MPTIESNNVISSYQKQGAGPAIVLIHGLGSSSLDWAPQIEALEKDYTVVVPDLYGHGQSMSVPQLLTISDFADQVAAILEHEGLGAAHIVGLSLGGAAAFQLAVQRPELVKSLVIINSRANFRPSGWRENMTVLSRGLISRLLGMKVFSRVLAKKLFPNSEQLQQLFQTRFVKNKPQNYRQCMRALLNWSAEPSLQSITCPVLIVASEYDYYPLDDTKAYMTKLDNAQLVVIEGAHHAVTLEKPMAFNRVLIDYLRQQHATELPSAMGAGV</sequence>
<dbReference type="Gene3D" id="3.40.50.1820">
    <property type="entry name" value="alpha/beta hydrolase"/>
    <property type="match status" value="1"/>
</dbReference>
<dbReference type="GO" id="GO:0016787">
    <property type="term" value="F:hydrolase activity"/>
    <property type="evidence" value="ECO:0007669"/>
    <property type="project" value="UniProtKB-KW"/>
</dbReference>
<dbReference type="InterPro" id="IPR029058">
    <property type="entry name" value="AB_hydrolase_fold"/>
</dbReference>
<feature type="domain" description="AB hydrolase-1" evidence="2">
    <location>
        <begin position="20"/>
        <end position="244"/>
    </location>
</feature>
<comment type="caution">
    <text evidence="3">The sequence shown here is derived from an EMBL/GenBank/DDBJ whole genome shotgun (WGS) entry which is preliminary data.</text>
</comment>
<dbReference type="PANTHER" id="PTHR43798:SF31">
    <property type="entry name" value="AB HYDROLASE SUPERFAMILY PROTEIN YCLE"/>
    <property type="match status" value="1"/>
</dbReference>
<gene>
    <name evidence="3" type="ORF">D0911_03335</name>
</gene>
<dbReference type="EMBL" id="RHGB01000002">
    <property type="protein sequence ID" value="RNL67270.1"/>
    <property type="molecule type" value="Genomic_DNA"/>
</dbReference>
<dbReference type="InterPro" id="IPR000073">
    <property type="entry name" value="AB_hydrolase_1"/>
</dbReference>
<protein>
    <submittedName>
        <fullName evidence="3">Alpha/beta hydrolase</fullName>
    </submittedName>
</protein>
<dbReference type="Pfam" id="PF00561">
    <property type="entry name" value="Abhydrolase_1"/>
    <property type="match status" value="1"/>
</dbReference>
<reference evidence="3 4" key="1">
    <citation type="submission" date="2018-10" db="EMBL/GenBank/DDBJ databases">
        <title>Draft genome sequence of Zhongshania sp. DSW25-10.</title>
        <authorList>
            <person name="Oh J."/>
        </authorList>
    </citation>
    <scope>NUCLEOTIDE SEQUENCE [LARGE SCALE GENOMIC DNA]</scope>
    <source>
        <strain evidence="3 4">DSW25-10</strain>
    </source>
</reference>
<dbReference type="PANTHER" id="PTHR43798">
    <property type="entry name" value="MONOACYLGLYCEROL LIPASE"/>
    <property type="match status" value="1"/>
</dbReference>
<dbReference type="PRINTS" id="PR00111">
    <property type="entry name" value="ABHYDROLASE"/>
</dbReference>